<protein>
    <recommendedName>
        <fullName evidence="3">glycerol-3-phosphate dehydrogenase</fullName>
        <ecNumber evidence="3">1.1.5.3</ecNumber>
    </recommendedName>
</protein>
<accession>A0A1W0E5Q7</accession>
<dbReference type="InterPro" id="IPR000447">
    <property type="entry name" value="G3P_DH_FAD-dep"/>
</dbReference>
<sequence>MILRFILSLIILFLTTTYFRLKKIKSDKTKAEALKQEKPHEANFIIGSRDSHKKIIKGTIFDICIIGGGSTGAGIALEAATQGLKVCLVEKGDFGSGTSSKSTKLLHGGVRYLEKVMKTANLQQLKLVIDALNERHIIMNNSPYLSSTVKILVPLYKKSMVVFYWLMLKIYDLLSFGKSLGRSYFVNKDVVSKYFGQIQKRMLVGGMVYFDGTFNDSRLNIMLVLTAEYYGLTCLNYAKVIDTKCVHGIKYTTCKDLYKDEIFVIKSKILINATGPYTDFILRKNFCSLSRDKEGLNDYEKSKNFKEHQNIMVHSVGSHISLPLKYAPENMGMVDRRTADGRMLFIIPFKDKIIAGSTETRGFGPDDIIPKEKDLIFLLKEVQKYNQHKIKRSEITSIWSGVRPLIKSKEKNTENIVRNYKIIDKDGIITVTGGKWTTYRKAAETTMNHLRKNYALIFDFTNSITKYVKILGSENYSNGLFYEVASKLNVDVEYAKHLTMHYGSRAFFFRKYSKKYFKRVYAKYLFTYAEVLYVFEQEHAIFIGDIVNRRFQIGLCDVKDAEKFGMNVIEFLVSEYLLPLEKVDFFVNEFYKDLEEFGLLLVKNK</sequence>
<feature type="domain" description="Alpha-glycerophosphate oxidase C-terminal" evidence="8">
    <location>
        <begin position="463"/>
        <end position="575"/>
    </location>
</feature>
<comment type="similarity">
    <text evidence="2">Belongs to the FAD-dependent glycerol-3-phosphate dehydrogenase family.</text>
</comment>
<evidence type="ECO:0000259" key="8">
    <source>
        <dbReference type="Pfam" id="PF16901"/>
    </source>
</evidence>
<dbReference type="SUPFAM" id="SSF54373">
    <property type="entry name" value="FAD-linked reductases, C-terminal domain"/>
    <property type="match status" value="1"/>
</dbReference>
<dbReference type="EMBL" id="MNPJ01000019">
    <property type="protein sequence ID" value="OQS54580.1"/>
    <property type="molecule type" value="Genomic_DNA"/>
</dbReference>
<dbReference type="GO" id="GO:0004368">
    <property type="term" value="F:glycerol-3-phosphate dehydrogenase (quinone) activity"/>
    <property type="evidence" value="ECO:0007669"/>
    <property type="project" value="UniProtKB-EC"/>
</dbReference>
<dbReference type="InterPro" id="IPR006076">
    <property type="entry name" value="FAD-dep_OxRdtase"/>
</dbReference>
<dbReference type="PROSITE" id="PS00978">
    <property type="entry name" value="FAD_G3PDH_2"/>
    <property type="match status" value="1"/>
</dbReference>
<dbReference type="InterPro" id="IPR031656">
    <property type="entry name" value="DAO_C"/>
</dbReference>
<keyword evidence="10" id="KW-1185">Reference proteome</keyword>
<dbReference type="InterPro" id="IPR038299">
    <property type="entry name" value="DAO_C_sf"/>
</dbReference>
<dbReference type="AlphaFoldDB" id="A0A1W0E5Q7"/>
<evidence type="ECO:0000256" key="1">
    <source>
        <dbReference type="ARBA" id="ARBA00001974"/>
    </source>
</evidence>
<proteinExistence type="inferred from homology"/>
<dbReference type="Gene3D" id="3.50.50.60">
    <property type="entry name" value="FAD/NAD(P)-binding domain"/>
    <property type="match status" value="1"/>
</dbReference>
<dbReference type="Pfam" id="PF01266">
    <property type="entry name" value="DAO"/>
    <property type="match status" value="1"/>
</dbReference>
<comment type="cofactor">
    <cofactor evidence="1">
        <name>FAD</name>
        <dbReference type="ChEBI" id="CHEBI:57692"/>
    </cofactor>
</comment>
<dbReference type="EC" id="1.1.5.3" evidence="3"/>
<name>A0A1W0E5Q7_9MICR</name>
<organism evidence="9 10">
    <name type="scientific">Ecytonucleospora hepatopenaei</name>
    <dbReference type="NCBI Taxonomy" id="646526"/>
    <lineage>
        <taxon>Eukaryota</taxon>
        <taxon>Fungi</taxon>
        <taxon>Fungi incertae sedis</taxon>
        <taxon>Microsporidia</taxon>
        <taxon>Enterocytozoonidae</taxon>
        <taxon>Ecytonucleospora</taxon>
    </lineage>
</organism>
<evidence type="ECO:0000256" key="6">
    <source>
        <dbReference type="ARBA" id="ARBA00023002"/>
    </source>
</evidence>
<dbReference type="Gene3D" id="1.10.8.870">
    <property type="entry name" value="Alpha-glycerophosphate oxidase, cap domain"/>
    <property type="match status" value="1"/>
</dbReference>
<dbReference type="GO" id="GO:0006072">
    <property type="term" value="P:glycerol-3-phosphate metabolic process"/>
    <property type="evidence" value="ECO:0007669"/>
    <property type="project" value="InterPro"/>
</dbReference>
<keyword evidence="5" id="KW-0274">FAD</keyword>
<gene>
    <name evidence="9" type="ORF">EHP00_85</name>
</gene>
<dbReference type="VEuPathDB" id="MicrosporidiaDB:EHP00_85"/>
<dbReference type="PANTHER" id="PTHR11985:SF15">
    <property type="entry name" value="GLYCEROL-3-PHOSPHATE DEHYDROGENASE, MITOCHONDRIAL"/>
    <property type="match status" value="1"/>
</dbReference>
<evidence type="ECO:0000256" key="2">
    <source>
        <dbReference type="ARBA" id="ARBA00007330"/>
    </source>
</evidence>
<keyword evidence="4" id="KW-0285">Flavoprotein</keyword>
<dbReference type="GO" id="GO:0006071">
    <property type="term" value="P:glycerol metabolic process"/>
    <property type="evidence" value="ECO:0007669"/>
    <property type="project" value="EnsemblFungi"/>
</dbReference>
<evidence type="ECO:0000259" key="7">
    <source>
        <dbReference type="Pfam" id="PF01266"/>
    </source>
</evidence>
<dbReference type="OrthoDB" id="264015at2759"/>
<dbReference type="Proteomes" id="UP000192758">
    <property type="component" value="Unassembled WGS sequence"/>
</dbReference>
<evidence type="ECO:0000313" key="9">
    <source>
        <dbReference type="EMBL" id="OQS54580.1"/>
    </source>
</evidence>
<feature type="domain" description="FAD dependent oxidoreductase" evidence="7">
    <location>
        <begin position="62"/>
        <end position="438"/>
    </location>
</feature>
<evidence type="ECO:0000256" key="4">
    <source>
        <dbReference type="ARBA" id="ARBA00022630"/>
    </source>
</evidence>
<evidence type="ECO:0000313" key="10">
    <source>
        <dbReference type="Proteomes" id="UP000192758"/>
    </source>
</evidence>
<dbReference type="InterPro" id="IPR036188">
    <property type="entry name" value="FAD/NAD-bd_sf"/>
</dbReference>
<keyword evidence="6" id="KW-0560">Oxidoreductase</keyword>
<dbReference type="STRING" id="646526.A0A1W0E5Q7"/>
<dbReference type="SUPFAM" id="SSF51905">
    <property type="entry name" value="FAD/NAD(P)-binding domain"/>
    <property type="match status" value="1"/>
</dbReference>
<dbReference type="PANTHER" id="PTHR11985">
    <property type="entry name" value="GLYCEROL-3-PHOSPHATE DEHYDROGENASE"/>
    <property type="match status" value="1"/>
</dbReference>
<evidence type="ECO:0000256" key="3">
    <source>
        <dbReference type="ARBA" id="ARBA00013029"/>
    </source>
</evidence>
<dbReference type="PRINTS" id="PR01001">
    <property type="entry name" value="FADG3PDH"/>
</dbReference>
<dbReference type="Gene3D" id="3.30.9.10">
    <property type="entry name" value="D-Amino Acid Oxidase, subunit A, domain 2"/>
    <property type="match status" value="1"/>
</dbReference>
<dbReference type="Pfam" id="PF16901">
    <property type="entry name" value="DAO_C"/>
    <property type="match status" value="1"/>
</dbReference>
<reference evidence="9 10" key="1">
    <citation type="journal article" date="2017" name="Environ. Microbiol.">
        <title>Decay of the glycolytic pathway and adaptation to intranuclear parasitism within Enterocytozoonidae microsporidia.</title>
        <authorList>
            <person name="Wiredu Boakye D."/>
            <person name="Jaroenlak P."/>
            <person name="Prachumwat A."/>
            <person name="Williams T.A."/>
            <person name="Bateman K.S."/>
            <person name="Itsathitphaisarn O."/>
            <person name="Sritunyalucksana K."/>
            <person name="Paszkiewicz K.H."/>
            <person name="Moore K.A."/>
            <person name="Stentiford G.D."/>
            <person name="Williams B.A."/>
        </authorList>
    </citation>
    <scope>NUCLEOTIDE SEQUENCE [LARGE SCALE GENOMIC DNA]</scope>
    <source>
        <strain evidence="9 10">TH1</strain>
    </source>
</reference>
<dbReference type="GO" id="GO:0005741">
    <property type="term" value="C:mitochondrial outer membrane"/>
    <property type="evidence" value="ECO:0007669"/>
    <property type="project" value="EnsemblFungi"/>
</dbReference>
<evidence type="ECO:0000256" key="5">
    <source>
        <dbReference type="ARBA" id="ARBA00022827"/>
    </source>
</evidence>
<comment type="caution">
    <text evidence="9">The sequence shown here is derived from an EMBL/GenBank/DDBJ whole genome shotgun (WGS) entry which is preliminary data.</text>
</comment>